<feature type="region of interest" description="Disordered" evidence="1">
    <location>
        <begin position="1"/>
        <end position="132"/>
    </location>
</feature>
<keyword evidence="2" id="KW-1133">Transmembrane helix</keyword>
<dbReference type="EMBL" id="QPFP01000059">
    <property type="protein sequence ID" value="TEB25146.1"/>
    <property type="molecule type" value="Genomic_DNA"/>
</dbReference>
<evidence type="ECO:0000256" key="2">
    <source>
        <dbReference type="SAM" id="Phobius"/>
    </source>
</evidence>
<keyword evidence="4" id="KW-1185">Reference proteome</keyword>
<accession>A0A4Y7STG0</accession>
<feature type="compositionally biased region" description="Basic and acidic residues" evidence="1">
    <location>
        <begin position="102"/>
        <end position="115"/>
    </location>
</feature>
<organism evidence="3 4">
    <name type="scientific">Coprinellus micaceus</name>
    <name type="common">Glistening ink-cap mushroom</name>
    <name type="synonym">Coprinus micaceus</name>
    <dbReference type="NCBI Taxonomy" id="71717"/>
    <lineage>
        <taxon>Eukaryota</taxon>
        <taxon>Fungi</taxon>
        <taxon>Dikarya</taxon>
        <taxon>Basidiomycota</taxon>
        <taxon>Agaricomycotina</taxon>
        <taxon>Agaricomycetes</taxon>
        <taxon>Agaricomycetidae</taxon>
        <taxon>Agaricales</taxon>
        <taxon>Agaricineae</taxon>
        <taxon>Psathyrellaceae</taxon>
        <taxon>Coprinellus</taxon>
    </lineage>
</organism>
<reference evidence="3 4" key="1">
    <citation type="journal article" date="2019" name="Nat. Ecol. Evol.">
        <title>Megaphylogeny resolves global patterns of mushroom evolution.</title>
        <authorList>
            <person name="Varga T."/>
            <person name="Krizsan K."/>
            <person name="Foldi C."/>
            <person name="Dima B."/>
            <person name="Sanchez-Garcia M."/>
            <person name="Sanchez-Ramirez S."/>
            <person name="Szollosi G.J."/>
            <person name="Szarkandi J.G."/>
            <person name="Papp V."/>
            <person name="Albert L."/>
            <person name="Andreopoulos W."/>
            <person name="Angelini C."/>
            <person name="Antonin V."/>
            <person name="Barry K.W."/>
            <person name="Bougher N.L."/>
            <person name="Buchanan P."/>
            <person name="Buyck B."/>
            <person name="Bense V."/>
            <person name="Catcheside P."/>
            <person name="Chovatia M."/>
            <person name="Cooper J."/>
            <person name="Damon W."/>
            <person name="Desjardin D."/>
            <person name="Finy P."/>
            <person name="Geml J."/>
            <person name="Haridas S."/>
            <person name="Hughes K."/>
            <person name="Justo A."/>
            <person name="Karasinski D."/>
            <person name="Kautmanova I."/>
            <person name="Kiss B."/>
            <person name="Kocsube S."/>
            <person name="Kotiranta H."/>
            <person name="LaButti K.M."/>
            <person name="Lechner B.E."/>
            <person name="Liimatainen K."/>
            <person name="Lipzen A."/>
            <person name="Lukacs Z."/>
            <person name="Mihaltcheva S."/>
            <person name="Morgado L.N."/>
            <person name="Niskanen T."/>
            <person name="Noordeloos M.E."/>
            <person name="Ohm R.A."/>
            <person name="Ortiz-Santana B."/>
            <person name="Ovrebo C."/>
            <person name="Racz N."/>
            <person name="Riley R."/>
            <person name="Savchenko A."/>
            <person name="Shiryaev A."/>
            <person name="Soop K."/>
            <person name="Spirin V."/>
            <person name="Szebenyi C."/>
            <person name="Tomsovsky M."/>
            <person name="Tulloss R.E."/>
            <person name="Uehling J."/>
            <person name="Grigoriev I.V."/>
            <person name="Vagvolgyi C."/>
            <person name="Papp T."/>
            <person name="Martin F.M."/>
            <person name="Miettinen O."/>
            <person name="Hibbett D.S."/>
            <person name="Nagy L.G."/>
        </authorList>
    </citation>
    <scope>NUCLEOTIDE SEQUENCE [LARGE SCALE GENOMIC DNA]</scope>
    <source>
        <strain evidence="3 4">FP101781</strain>
    </source>
</reference>
<feature type="compositionally biased region" description="Acidic residues" evidence="1">
    <location>
        <begin position="31"/>
        <end position="40"/>
    </location>
</feature>
<name>A0A4Y7STG0_COPMI</name>
<keyword evidence="2" id="KW-0812">Transmembrane</keyword>
<sequence>MVQLRTGASSTSTNRARSTMPRRNVIGSDSDNGDWIDESEYDHWGARQGGGYAGASSRASSSVARASPHPSPRKRRRGTQNQSAQPSFAEPPQAGDQGTAGTRKEYPTRNVKEESSTPPLRHAVGPTRQRPHLIRSEDVLDNVITGIHHTSDYTFSILRPAIRLLRIPLSLILFLFLLSLILTRISSTLSSAFAPFCHVPGMSYTSMCRWVNALNDMPSRDRPVDTVHWADYPALVEVQSKTFEQMLDDSVLTSTTPSSLSLDLKKTEMATADLIALVRLSKLKSRDSLAETLSDFVQGARGAGRSLARLDAKMNGAMDSIMAMNDYALHAIEGARAKEPSKLAMALVPETFGDAMNVLSDHLARIILEVETNTQNLDALDEKLNTLRSIVSREDSSVSADREELLSYLWTKLGGNRKDLKNFNRNLKMLSDLGNYRKAAQARVVATLHTLERVSQDMEDMRERVAAPNLAGSTIAPEVHMKSIRKGLERLEEGRKRARSLEEEALRKALEASPS</sequence>
<feature type="compositionally biased region" description="Low complexity" evidence="1">
    <location>
        <begin position="1"/>
        <end position="19"/>
    </location>
</feature>
<evidence type="ECO:0000313" key="3">
    <source>
        <dbReference type="EMBL" id="TEB25146.1"/>
    </source>
</evidence>
<keyword evidence="2" id="KW-0472">Membrane</keyword>
<proteinExistence type="predicted"/>
<evidence type="ECO:0000313" key="4">
    <source>
        <dbReference type="Proteomes" id="UP000298030"/>
    </source>
</evidence>
<dbReference type="Proteomes" id="UP000298030">
    <property type="component" value="Unassembled WGS sequence"/>
</dbReference>
<feature type="transmembrane region" description="Helical" evidence="2">
    <location>
        <begin position="164"/>
        <end position="182"/>
    </location>
</feature>
<dbReference type="OrthoDB" id="4179406at2759"/>
<evidence type="ECO:0000256" key="1">
    <source>
        <dbReference type="SAM" id="MobiDB-lite"/>
    </source>
</evidence>
<dbReference type="STRING" id="71717.A0A4Y7STG0"/>
<dbReference type="AlphaFoldDB" id="A0A4Y7STG0"/>
<gene>
    <name evidence="3" type="ORF">FA13DRAFT_1738562</name>
</gene>
<feature type="compositionally biased region" description="Low complexity" evidence="1">
    <location>
        <begin position="54"/>
        <end position="67"/>
    </location>
</feature>
<comment type="caution">
    <text evidence="3">The sequence shown here is derived from an EMBL/GenBank/DDBJ whole genome shotgun (WGS) entry which is preliminary data.</text>
</comment>
<protein>
    <submittedName>
        <fullName evidence="3">Uncharacterized protein</fullName>
    </submittedName>
</protein>